<dbReference type="OrthoDB" id="6361021at2759"/>
<gene>
    <name evidence="2" type="primary">LOC108680417</name>
</gene>
<accession>A0A8B7PF03</accession>
<evidence type="ECO:0000313" key="2">
    <source>
        <dbReference type="RefSeq" id="XP_018024719.1"/>
    </source>
</evidence>
<keyword evidence="1" id="KW-1185">Reference proteome</keyword>
<dbReference type="AlphaFoldDB" id="A0A8B7PF03"/>
<reference evidence="2" key="1">
    <citation type="submission" date="2025-08" db="UniProtKB">
        <authorList>
            <consortium name="RefSeq"/>
        </authorList>
    </citation>
    <scope>IDENTIFICATION</scope>
    <source>
        <tissue evidence="2">Whole organism</tissue>
    </source>
</reference>
<name>A0A8B7PF03_HYAAZ</name>
<dbReference type="GeneID" id="108680417"/>
<organism evidence="1 2">
    <name type="scientific">Hyalella azteca</name>
    <name type="common">Amphipod</name>
    <dbReference type="NCBI Taxonomy" id="294128"/>
    <lineage>
        <taxon>Eukaryota</taxon>
        <taxon>Metazoa</taxon>
        <taxon>Ecdysozoa</taxon>
        <taxon>Arthropoda</taxon>
        <taxon>Crustacea</taxon>
        <taxon>Multicrustacea</taxon>
        <taxon>Malacostraca</taxon>
        <taxon>Eumalacostraca</taxon>
        <taxon>Peracarida</taxon>
        <taxon>Amphipoda</taxon>
        <taxon>Senticaudata</taxon>
        <taxon>Talitrida</taxon>
        <taxon>Talitroidea</taxon>
        <taxon>Hyalellidae</taxon>
        <taxon>Hyalella</taxon>
    </lineage>
</organism>
<evidence type="ECO:0000313" key="1">
    <source>
        <dbReference type="Proteomes" id="UP000694843"/>
    </source>
</evidence>
<proteinExistence type="predicted"/>
<dbReference type="Proteomes" id="UP000694843">
    <property type="component" value="Unplaced"/>
</dbReference>
<dbReference type="RefSeq" id="XP_018024719.1">
    <property type="nucleotide sequence ID" value="XM_018169230.2"/>
</dbReference>
<sequence>MSIMTHFKPVQVLADPLYAKLDEISRCLHFDDFLLNYQKENLIPALIDNSHKKLRKKVLWFSPMQPRSEHNYFGNVSFIIKWESVLKNFGPNLYLLDQAIFNRRSFTRVVLTRDKYDELTEVDLHSEGSPLLKSESGYSHATECMNRVNQGPHELQIAIEVDEDDMKPFFYDFKICSNNHSEANSIYKGPDADEAYSTFESFKCYKYNTKLKKKCPYQYTLDVCQEALEHNV</sequence>
<protein>
    <submittedName>
        <fullName evidence="2">Uncharacterized protein LOC108680417 isoform X2</fullName>
    </submittedName>
</protein>